<evidence type="ECO:0000259" key="4">
    <source>
        <dbReference type="Pfam" id="PF24064"/>
    </source>
</evidence>
<feature type="region of interest" description="Disordered" evidence="3">
    <location>
        <begin position="431"/>
        <end position="477"/>
    </location>
</feature>
<dbReference type="GO" id="GO:1904262">
    <property type="term" value="P:negative regulation of TORC1 signaling"/>
    <property type="evidence" value="ECO:0007669"/>
    <property type="project" value="TreeGrafter"/>
</dbReference>
<evidence type="ECO:0000256" key="3">
    <source>
        <dbReference type="SAM" id="MobiDB-lite"/>
    </source>
</evidence>
<sequence>MDEASPLGVYLVKSGSKGDRLLFRYPYAVDTESDTHANRRRANPYSLIPNEDPSSNITRARSCSEISDKNLVLITDKALSNLFATKSELCNRKFELKVNDVRFVGHPVQLCSKRETSTFLMFNVVFALKANASHDIVSFYHDFTHKIAIALSSEENRCNYLSFELKIMLRAHDDTVAMPEDIGESPYYLILKRSQLARDLQRAYNELHSSGSVQLHINRWINVSFCLPHKVHRLQLARSCVKAEAIQKCLTQLRPYHALLLLVDPRELVESLPTDASSTLVRLIHTASPMRSLVQLAADTDLTLRQVFQLSAHLVYWAKATIIYPLCESNCYVLAPNAPTNIKSPVHERFAEMFPGVSLPAFMSKFSLPTSLSQMNDPMDLKNERKQLLQILVWMLQERILMQLHTYVYLVPTEQPSNGYLGSRPYLSEPHLSHRPATSQSDFSGSVVSEDSMIGSPSQSSQSSKCGSDEDLSPAESDGRFALSWDEKEAVARVPAYRNLEDRKLFLRLCPRFKGKDHLEEIMYYENVRRSNLVALLDKFREVLFTVQHEDPTISVFYS</sequence>
<dbReference type="GO" id="GO:0034198">
    <property type="term" value="P:cellular response to amino acid starvation"/>
    <property type="evidence" value="ECO:0007669"/>
    <property type="project" value="UniProtKB-UniRule"/>
</dbReference>
<dbReference type="GO" id="GO:0010508">
    <property type="term" value="P:positive regulation of autophagy"/>
    <property type="evidence" value="ECO:0007669"/>
    <property type="project" value="TreeGrafter"/>
</dbReference>
<keyword evidence="2" id="KW-0458">Lysosome</keyword>
<comment type="function">
    <text evidence="2">As a component of the GATOR1 complex functions as an inhibitor of the amino acid-sensing branch of the TORC1 pathway.</text>
</comment>
<dbReference type="PANTHER" id="PTHR13153:SF5">
    <property type="entry name" value="GATOR COMPLEX PROTEIN NPRL3"/>
    <property type="match status" value="1"/>
</dbReference>
<reference evidence="5" key="1">
    <citation type="submission" date="2019-09" db="EMBL/GenBank/DDBJ databases">
        <title>Organ-specific transcriptomic study of the physiology of the cattle tick, Rhipicephalus microplus.</title>
        <authorList>
            <person name="Tirloni L."/>
            <person name="Braz G."/>
            <person name="Gandara A.C.P."/>
            <person name="Sabadin G.A."/>
            <person name="da Silva R.M."/>
            <person name="Guizzo M.G."/>
            <person name="Machado J.A."/>
            <person name="Costa E.P."/>
            <person name="Gomes H.F."/>
            <person name="Moraes J."/>
            <person name="Mota M.B.S."/>
            <person name="Mesquita R.D."/>
            <person name="Alvarenga P.H."/>
            <person name="Alves F."/>
            <person name="Seixas A."/>
            <person name="da Fonseca R.N."/>
            <person name="Fogaca A."/>
            <person name="Logullo C."/>
            <person name="Tanaka A."/>
            <person name="Daffre S."/>
            <person name="Termignoni C."/>
            <person name="Vaz I.S.Jr."/>
            <person name="Oliveira P.L."/>
            <person name="Ribeiro J.M."/>
        </authorList>
    </citation>
    <scope>NUCLEOTIDE SEQUENCE</scope>
    <source>
        <strain evidence="5">Porto Alegre</strain>
    </source>
</reference>
<organism evidence="5">
    <name type="scientific">Rhipicephalus microplus</name>
    <name type="common">Cattle tick</name>
    <name type="synonym">Boophilus microplus</name>
    <dbReference type="NCBI Taxonomy" id="6941"/>
    <lineage>
        <taxon>Eukaryota</taxon>
        <taxon>Metazoa</taxon>
        <taxon>Ecdysozoa</taxon>
        <taxon>Arthropoda</taxon>
        <taxon>Chelicerata</taxon>
        <taxon>Arachnida</taxon>
        <taxon>Acari</taxon>
        <taxon>Parasitiformes</taxon>
        <taxon>Ixodida</taxon>
        <taxon>Ixodoidea</taxon>
        <taxon>Ixodidae</taxon>
        <taxon>Rhipicephalinae</taxon>
        <taxon>Rhipicephalus</taxon>
        <taxon>Boophilus</taxon>
    </lineage>
</organism>
<protein>
    <recommendedName>
        <fullName evidence="2">GATOR complex protein NPRL3</fullName>
    </recommendedName>
    <alternativeName>
        <fullName evidence="2">Nitrogen permease regulator 3-like protein</fullName>
    </alternativeName>
</protein>
<dbReference type="PANTHER" id="PTHR13153">
    <property type="entry name" value="CGTHBA PROTEIN -14 GENE PROTEIN"/>
    <property type="match status" value="1"/>
</dbReference>
<dbReference type="AlphaFoldDB" id="A0A6M2CU16"/>
<comment type="similarity">
    <text evidence="1 2">Belongs to the NPR3 family.</text>
</comment>
<dbReference type="GO" id="GO:0005764">
    <property type="term" value="C:lysosome"/>
    <property type="evidence" value="ECO:0007669"/>
    <property type="project" value="UniProtKB-SubCell"/>
</dbReference>
<dbReference type="OrthoDB" id="18648at2759"/>
<keyword evidence="2" id="KW-0732">Signal</keyword>
<dbReference type="GO" id="GO:1990130">
    <property type="term" value="C:GATOR1 complex"/>
    <property type="evidence" value="ECO:0007669"/>
    <property type="project" value="UniProtKB-UniRule"/>
</dbReference>
<dbReference type="InterPro" id="IPR056603">
    <property type="entry name" value="HTH_NPRL3"/>
</dbReference>
<dbReference type="Pfam" id="PF24064">
    <property type="entry name" value="HTH_NPRL3"/>
    <property type="match status" value="1"/>
</dbReference>
<dbReference type="VEuPathDB" id="VectorBase:LOC119180229"/>
<dbReference type="InterPro" id="IPR005365">
    <property type="entry name" value="Npr3"/>
</dbReference>
<dbReference type="EMBL" id="GHWJ01004442">
    <property type="protein sequence ID" value="NOV37179.1"/>
    <property type="molecule type" value="Transcribed_RNA"/>
</dbReference>
<name>A0A6M2CU16_RHIMP</name>
<evidence type="ECO:0000256" key="2">
    <source>
        <dbReference type="RuleBase" id="RU368069"/>
    </source>
</evidence>
<feature type="compositionally biased region" description="Polar residues" evidence="3">
    <location>
        <begin position="436"/>
        <end position="449"/>
    </location>
</feature>
<dbReference type="Pfam" id="PF03666">
    <property type="entry name" value="NPR3"/>
    <property type="match status" value="1"/>
</dbReference>
<comment type="subcellular location">
    <subcellularLocation>
        <location evidence="2">Lysosome</location>
    </subcellularLocation>
</comment>
<feature type="domain" description="GATOR1 complex protein NPRL3 C-terminal HTH" evidence="4">
    <location>
        <begin position="487"/>
        <end position="544"/>
    </location>
</feature>
<proteinExistence type="inferred from homology"/>
<accession>A0A6M2CU16</accession>
<dbReference type="GO" id="GO:0038202">
    <property type="term" value="P:TORC1 signaling"/>
    <property type="evidence" value="ECO:0007669"/>
    <property type="project" value="TreeGrafter"/>
</dbReference>
<evidence type="ECO:0000256" key="1">
    <source>
        <dbReference type="ARBA" id="ARBA00010546"/>
    </source>
</evidence>
<evidence type="ECO:0000313" key="5">
    <source>
        <dbReference type="EMBL" id="NOV37179.1"/>
    </source>
</evidence>